<sequence length="305" mass="34663">MTEQLIILNEIHDKAWGKPWPTITCTIHHHDIETDDTDATFTCLLDVGLLRAALGILGKFSVIVIREEYEFLRELLEGKNRPFIITGQPGTGMTVFLLYLLIYRLQHELPTAVEFSPNVYIVFKANGVLMCPTNDVNIDHWRILPPGCWCLSDGNANVKHPCIPIQRDDLRTFLITSSRPNEYKDWWTQAVAKTVITALPQVVEVAAIVKMHGWNPCDAVSIMQTWGPCTRTVLTILRHPDEEDCLWQYAMDTAIDILRDVGRLPSGEGSTLLFICPIRCKDKSYYGNSKLIIPTMHLSEIFDKN</sequence>
<evidence type="ECO:0000313" key="1">
    <source>
        <dbReference type="EMBL" id="KIL58555.1"/>
    </source>
</evidence>
<dbReference type="InParanoid" id="A0A0C2S752"/>
<dbReference type="OrthoDB" id="19861at2759"/>
<protein>
    <submittedName>
        <fullName evidence="1">Uncharacterized protein</fullName>
    </submittedName>
</protein>
<reference evidence="1 2" key="1">
    <citation type="submission" date="2014-04" db="EMBL/GenBank/DDBJ databases">
        <title>Evolutionary Origins and Diversification of the Mycorrhizal Mutualists.</title>
        <authorList>
            <consortium name="DOE Joint Genome Institute"/>
            <consortium name="Mycorrhizal Genomics Consortium"/>
            <person name="Kohler A."/>
            <person name="Kuo A."/>
            <person name="Nagy L.G."/>
            <person name="Floudas D."/>
            <person name="Copeland A."/>
            <person name="Barry K.W."/>
            <person name="Cichocki N."/>
            <person name="Veneault-Fourrey C."/>
            <person name="LaButti K."/>
            <person name="Lindquist E.A."/>
            <person name="Lipzen A."/>
            <person name="Lundell T."/>
            <person name="Morin E."/>
            <person name="Murat C."/>
            <person name="Riley R."/>
            <person name="Ohm R."/>
            <person name="Sun H."/>
            <person name="Tunlid A."/>
            <person name="Henrissat B."/>
            <person name="Grigoriev I.V."/>
            <person name="Hibbett D.S."/>
            <person name="Martin F."/>
        </authorList>
    </citation>
    <scope>NUCLEOTIDE SEQUENCE [LARGE SCALE GENOMIC DNA]</scope>
    <source>
        <strain evidence="1 2">Koide BX008</strain>
    </source>
</reference>
<proteinExistence type="predicted"/>
<dbReference type="HOGENOM" id="CLU_912063_0_0_1"/>
<dbReference type="EMBL" id="KN818335">
    <property type="protein sequence ID" value="KIL58555.1"/>
    <property type="molecule type" value="Genomic_DNA"/>
</dbReference>
<gene>
    <name evidence="1" type="ORF">M378DRAFT_15463</name>
</gene>
<dbReference type="Proteomes" id="UP000054549">
    <property type="component" value="Unassembled WGS sequence"/>
</dbReference>
<accession>A0A0C2S752</accession>
<name>A0A0C2S752_AMAMK</name>
<keyword evidence="2" id="KW-1185">Reference proteome</keyword>
<organism evidence="1 2">
    <name type="scientific">Amanita muscaria (strain Koide BX008)</name>
    <dbReference type="NCBI Taxonomy" id="946122"/>
    <lineage>
        <taxon>Eukaryota</taxon>
        <taxon>Fungi</taxon>
        <taxon>Dikarya</taxon>
        <taxon>Basidiomycota</taxon>
        <taxon>Agaricomycotina</taxon>
        <taxon>Agaricomycetes</taxon>
        <taxon>Agaricomycetidae</taxon>
        <taxon>Agaricales</taxon>
        <taxon>Pluteineae</taxon>
        <taxon>Amanitaceae</taxon>
        <taxon>Amanita</taxon>
    </lineage>
</organism>
<evidence type="ECO:0000313" key="2">
    <source>
        <dbReference type="Proteomes" id="UP000054549"/>
    </source>
</evidence>
<dbReference type="AlphaFoldDB" id="A0A0C2S752"/>